<dbReference type="EMBL" id="JASBNA010000032">
    <property type="protein sequence ID" value="KAK7683202.1"/>
    <property type="molecule type" value="Genomic_DNA"/>
</dbReference>
<dbReference type="Proteomes" id="UP001385951">
    <property type="component" value="Unassembled WGS sequence"/>
</dbReference>
<feature type="compositionally biased region" description="Polar residues" evidence="1">
    <location>
        <begin position="159"/>
        <end position="170"/>
    </location>
</feature>
<comment type="caution">
    <text evidence="2">The sequence shown here is derived from an EMBL/GenBank/DDBJ whole genome shotgun (WGS) entry which is preliminary data.</text>
</comment>
<evidence type="ECO:0000256" key="1">
    <source>
        <dbReference type="SAM" id="MobiDB-lite"/>
    </source>
</evidence>
<evidence type="ECO:0000313" key="3">
    <source>
        <dbReference type="Proteomes" id="UP001385951"/>
    </source>
</evidence>
<reference evidence="2 3" key="1">
    <citation type="submission" date="2022-09" db="EMBL/GenBank/DDBJ databases">
        <authorList>
            <person name="Palmer J.M."/>
        </authorList>
    </citation>
    <scope>NUCLEOTIDE SEQUENCE [LARGE SCALE GENOMIC DNA]</scope>
    <source>
        <strain evidence="2 3">DSM 7382</strain>
    </source>
</reference>
<protein>
    <submittedName>
        <fullName evidence="2">Uncharacterized protein</fullName>
    </submittedName>
</protein>
<keyword evidence="3" id="KW-1185">Reference proteome</keyword>
<gene>
    <name evidence="2" type="ORF">QCA50_013875</name>
</gene>
<sequence length="250" mass="26010">MSPAPPQASPVATHMSPPAPHKSPVQYAAPVQSISNGHYMTAGNSYSAHVPQGTSYLHPGVRTNGLTPQQMQTLKAAGYSHLTAANQAGPTQVGNAHLPIRPPATYMAHANAADYNAQLALARQLQWQAQAQRQTGHVMDANGVDNSIMAATLSPPTRVPSSNGNRSVSLTRGVPSPILQHAMGSPQGRASPANQQHMVRLAPHSPSPHHLSPSIAASQAQSSPTRPPPQPIPSPSLQPRQAVGSSGAGY</sequence>
<name>A0AAW0G0W8_9APHY</name>
<feature type="compositionally biased region" description="Pro residues" evidence="1">
    <location>
        <begin position="225"/>
        <end position="236"/>
    </location>
</feature>
<dbReference type="AlphaFoldDB" id="A0AAW0G0W8"/>
<feature type="region of interest" description="Disordered" evidence="1">
    <location>
        <begin position="153"/>
        <end position="250"/>
    </location>
</feature>
<accession>A0AAW0G0W8</accession>
<feature type="compositionally biased region" description="Low complexity" evidence="1">
    <location>
        <begin position="201"/>
        <end position="224"/>
    </location>
</feature>
<feature type="region of interest" description="Disordered" evidence="1">
    <location>
        <begin position="1"/>
        <end position="25"/>
    </location>
</feature>
<evidence type="ECO:0000313" key="2">
    <source>
        <dbReference type="EMBL" id="KAK7683202.1"/>
    </source>
</evidence>
<proteinExistence type="predicted"/>
<organism evidence="2 3">
    <name type="scientific">Cerrena zonata</name>
    <dbReference type="NCBI Taxonomy" id="2478898"/>
    <lineage>
        <taxon>Eukaryota</taxon>
        <taxon>Fungi</taxon>
        <taxon>Dikarya</taxon>
        <taxon>Basidiomycota</taxon>
        <taxon>Agaricomycotina</taxon>
        <taxon>Agaricomycetes</taxon>
        <taxon>Polyporales</taxon>
        <taxon>Cerrenaceae</taxon>
        <taxon>Cerrena</taxon>
    </lineage>
</organism>